<dbReference type="EMBL" id="FXYH01000001">
    <property type="protein sequence ID" value="SMX33659.1"/>
    <property type="molecule type" value="Genomic_DNA"/>
</dbReference>
<accession>A0A238JSM2</accession>
<dbReference type="InterPro" id="IPR023210">
    <property type="entry name" value="NADP_OxRdtase_dom"/>
</dbReference>
<evidence type="ECO:0000313" key="2">
    <source>
        <dbReference type="EMBL" id="SMX33659.1"/>
    </source>
</evidence>
<dbReference type="GO" id="GO:0050235">
    <property type="term" value="F:pyridoxal 4-dehydrogenase activity"/>
    <property type="evidence" value="ECO:0007669"/>
    <property type="project" value="UniProtKB-EC"/>
</dbReference>
<keyword evidence="2" id="KW-0560">Oxidoreductase</keyword>
<dbReference type="OrthoDB" id="9768851at2"/>
<dbReference type="GO" id="GO:0005829">
    <property type="term" value="C:cytosol"/>
    <property type="evidence" value="ECO:0007669"/>
    <property type="project" value="TreeGrafter"/>
</dbReference>
<reference evidence="2 3" key="1">
    <citation type="submission" date="2017-05" db="EMBL/GenBank/DDBJ databases">
        <authorList>
            <person name="Song R."/>
            <person name="Chenine A.L."/>
            <person name="Ruprecht R.M."/>
        </authorList>
    </citation>
    <scope>NUCLEOTIDE SEQUENCE [LARGE SCALE GENOMIC DNA]</scope>
    <source>
        <strain evidence="2 3">CECT 8663</strain>
    </source>
</reference>
<sequence>MKLTKRQIGQTGLMVPTLGFGGAPLGGLLGAVDADEAALTLRSGFDSGMRYVDTAPFYGFGRSERLIGDGLRGRDYILSTKVGRLLVPGAAEDPAAMGWPDALPFHPVYDYSYDGIMRSVADSLQRLGLDRIDILYVHDIGELTHGVQNAGHFRDLAKGGYRALDELRVSGVVKAIGLGVNEEQACLDALDIGDWDVFLLAGRYTLLEQGSLTGLMQICADRNVSIVLGGPFNSGILVGGRTWNYSEAPQEVIDKVAALSACCAEYDVPLPAAALHFPLAHAAVASVIPGLRSRKELAATQEWIRTDIPPALWADMKAKGVLDPQAPVPGENLYRAG</sequence>
<dbReference type="PANTHER" id="PTHR42686">
    <property type="entry name" value="GH17980P-RELATED"/>
    <property type="match status" value="1"/>
</dbReference>
<name>A0A238JSM2_9RHOB</name>
<dbReference type="Pfam" id="PF00248">
    <property type="entry name" value="Aldo_ket_red"/>
    <property type="match status" value="1"/>
</dbReference>
<dbReference type="InterPro" id="IPR020471">
    <property type="entry name" value="AKR"/>
</dbReference>
<dbReference type="Gene3D" id="3.20.20.100">
    <property type="entry name" value="NADP-dependent oxidoreductase domain"/>
    <property type="match status" value="1"/>
</dbReference>
<dbReference type="SUPFAM" id="SSF51430">
    <property type="entry name" value="NAD(P)-linked oxidoreductase"/>
    <property type="match status" value="1"/>
</dbReference>
<keyword evidence="3" id="KW-1185">Reference proteome</keyword>
<dbReference type="PANTHER" id="PTHR42686:SF1">
    <property type="entry name" value="GH17980P-RELATED"/>
    <property type="match status" value="1"/>
</dbReference>
<evidence type="ECO:0000313" key="3">
    <source>
        <dbReference type="Proteomes" id="UP000220836"/>
    </source>
</evidence>
<dbReference type="RefSeq" id="WP_097802821.1">
    <property type="nucleotide sequence ID" value="NZ_FXYH01000001.1"/>
</dbReference>
<proteinExistence type="predicted"/>
<feature type="domain" description="NADP-dependent oxidoreductase" evidence="1">
    <location>
        <begin position="18"/>
        <end position="316"/>
    </location>
</feature>
<dbReference type="InterPro" id="IPR036812">
    <property type="entry name" value="NAD(P)_OxRdtase_dom_sf"/>
</dbReference>
<protein>
    <submittedName>
        <fullName evidence="2">Pyridoxal 4-dehydrogenase</fullName>
        <ecNumber evidence="2">1.1.1.107</ecNumber>
    </submittedName>
</protein>
<gene>
    <name evidence="2" type="primary">pld1_1</name>
    <name evidence="2" type="ORF">PEV8663_00281</name>
</gene>
<evidence type="ECO:0000259" key="1">
    <source>
        <dbReference type="Pfam" id="PF00248"/>
    </source>
</evidence>
<organism evidence="2 3">
    <name type="scientific">Pelagimonas varians</name>
    <dbReference type="NCBI Taxonomy" id="696760"/>
    <lineage>
        <taxon>Bacteria</taxon>
        <taxon>Pseudomonadati</taxon>
        <taxon>Pseudomonadota</taxon>
        <taxon>Alphaproteobacteria</taxon>
        <taxon>Rhodobacterales</taxon>
        <taxon>Roseobacteraceae</taxon>
        <taxon>Pelagimonas</taxon>
    </lineage>
</organism>
<dbReference type="EC" id="1.1.1.107" evidence="2"/>
<dbReference type="AlphaFoldDB" id="A0A238JSM2"/>
<dbReference type="Proteomes" id="UP000220836">
    <property type="component" value="Unassembled WGS sequence"/>
</dbReference>